<dbReference type="Pfam" id="PF00953">
    <property type="entry name" value="Glycos_transf_4"/>
    <property type="match status" value="1"/>
</dbReference>
<dbReference type="InterPro" id="IPR018480">
    <property type="entry name" value="PNAcMuramoyl-5peptid_Trfase_CS"/>
</dbReference>
<feature type="binding site" evidence="9">
    <location>
        <position position="164"/>
    </location>
    <ligand>
        <name>Mg(2+)</name>
        <dbReference type="ChEBI" id="CHEBI:18420"/>
    </ligand>
</feature>
<protein>
    <recommendedName>
        <fullName evidence="7 8">Phospho-N-acetylmuramoyl-pentapeptide-transferase</fullName>
        <ecNumber evidence="7 8">2.7.8.13</ecNumber>
    </recommendedName>
    <alternativeName>
        <fullName evidence="7">UDP-MurNAc-pentapeptide phosphotransferase</fullName>
    </alternativeName>
</protein>
<evidence type="ECO:0000256" key="3">
    <source>
        <dbReference type="ARBA" id="ARBA00022679"/>
    </source>
</evidence>
<proteinExistence type="inferred from homology"/>
<keyword evidence="4 7" id="KW-0812">Transmembrane</keyword>
<keyword evidence="7 9" id="KW-0460">Magnesium</keyword>
<comment type="function">
    <text evidence="7">Catalyzes the initial step of the lipid cycle reactions in the biosynthesis of the cell wall peptidoglycan: transfers peptidoglycan precursor phospho-MurNAc-pentapeptide from UDP-MurNAc-pentapeptide onto the lipid carrier undecaprenyl phosphate, yielding undecaprenyl-pyrophosphoryl-MurNAc-pentapeptide, known as lipid I.</text>
</comment>
<dbReference type="InterPro" id="IPR000715">
    <property type="entry name" value="Glycosyl_transferase_4"/>
</dbReference>
<dbReference type="GO" id="GO:0071555">
    <property type="term" value="P:cell wall organization"/>
    <property type="evidence" value="ECO:0007669"/>
    <property type="project" value="UniProtKB-KW"/>
</dbReference>
<organism evidence="10 11">
    <name type="scientific">Thermanaerovibrio velox DSM 12556</name>
    <dbReference type="NCBI Taxonomy" id="926567"/>
    <lineage>
        <taxon>Bacteria</taxon>
        <taxon>Thermotogati</taxon>
        <taxon>Synergistota</taxon>
        <taxon>Synergistia</taxon>
        <taxon>Synergistales</taxon>
        <taxon>Synergistaceae</taxon>
        <taxon>Thermanaerovibrio</taxon>
    </lineage>
</organism>
<keyword evidence="7" id="KW-0132">Cell division</keyword>
<dbReference type="AlphaFoldDB" id="H0URQ9"/>
<gene>
    <name evidence="7" type="primary">mraY</name>
    <name evidence="10" type="ORF">TheveDRAFT_0861</name>
</gene>
<comment type="subcellular location">
    <subcellularLocation>
        <location evidence="7">Cell membrane</location>
        <topology evidence="7">Multi-pass membrane protein</topology>
    </subcellularLocation>
    <subcellularLocation>
        <location evidence="1">Membrane</location>
        <topology evidence="1">Multi-pass membrane protein</topology>
    </subcellularLocation>
</comment>
<dbReference type="eggNOG" id="COG0472">
    <property type="taxonomic scope" value="Bacteria"/>
</dbReference>
<feature type="transmembrane region" description="Helical" evidence="7">
    <location>
        <begin position="297"/>
        <end position="316"/>
    </location>
</feature>
<keyword evidence="3 7" id="KW-0808">Transferase</keyword>
<accession>H0URQ9</accession>
<keyword evidence="7 9" id="KW-0479">Metal-binding</keyword>
<comment type="cofactor">
    <cofactor evidence="7 9">
        <name>Mg(2+)</name>
        <dbReference type="ChEBI" id="CHEBI:18420"/>
    </cofactor>
</comment>
<dbReference type="InterPro" id="IPR003524">
    <property type="entry name" value="PNAcMuramoyl-5peptid_Trfase"/>
</dbReference>
<evidence type="ECO:0000256" key="6">
    <source>
        <dbReference type="ARBA" id="ARBA00023136"/>
    </source>
</evidence>
<reference evidence="10 11" key="1">
    <citation type="submission" date="2011-10" db="EMBL/GenBank/DDBJ databases">
        <title>The Noncontiguous Finished genome of Thermanaerovibrio velox DSM 12556.</title>
        <authorList>
            <consortium name="US DOE Joint Genome Institute (JGI-PGF)"/>
            <person name="Lucas S."/>
            <person name="Copeland A."/>
            <person name="Lapidus A."/>
            <person name="Glavina del Rio T."/>
            <person name="Dalin E."/>
            <person name="Tice H."/>
            <person name="Bruce D."/>
            <person name="Goodwin L."/>
            <person name="Pitluck S."/>
            <person name="Peters L."/>
            <person name="Mikhailova N."/>
            <person name="Teshima H."/>
            <person name="Kyrpides N."/>
            <person name="Mavromatis K."/>
            <person name="Ivanova N."/>
            <person name="Markowitz V."/>
            <person name="Cheng J.-F."/>
            <person name="Hugenholtz P."/>
            <person name="Woyke T."/>
            <person name="Wu D."/>
            <person name="Spring S."/>
            <person name="Brambilla E.-M."/>
            <person name="Klenk H.-P."/>
            <person name="Eisen J.A."/>
        </authorList>
    </citation>
    <scope>NUCLEOTIDE SEQUENCE [LARGE SCALE GENOMIC DNA]</scope>
    <source>
        <strain evidence="10 11">DSM 12556</strain>
    </source>
</reference>
<dbReference type="HAMAP" id="MF_00038">
    <property type="entry name" value="MraY"/>
    <property type="match status" value="1"/>
</dbReference>
<dbReference type="PANTHER" id="PTHR22926">
    <property type="entry name" value="PHOSPHO-N-ACETYLMURAMOYL-PENTAPEPTIDE-TRANSFERASE"/>
    <property type="match status" value="1"/>
</dbReference>
<evidence type="ECO:0000256" key="5">
    <source>
        <dbReference type="ARBA" id="ARBA00022989"/>
    </source>
</evidence>
<evidence type="ECO:0000256" key="7">
    <source>
        <dbReference type="HAMAP-Rule" id="MF_00038"/>
    </source>
</evidence>
<dbReference type="GO" id="GO:0046872">
    <property type="term" value="F:metal ion binding"/>
    <property type="evidence" value="ECO:0007669"/>
    <property type="project" value="UniProtKB-KW"/>
</dbReference>
<feature type="transmembrane region" description="Helical" evidence="7">
    <location>
        <begin position="218"/>
        <end position="238"/>
    </location>
</feature>
<comment type="caution">
    <text evidence="7">Lacks conserved residue(s) required for the propagation of feature annotation.</text>
</comment>
<evidence type="ECO:0000313" key="11">
    <source>
        <dbReference type="Proteomes" id="UP000005730"/>
    </source>
</evidence>
<dbReference type="GO" id="GO:0009252">
    <property type="term" value="P:peptidoglycan biosynthetic process"/>
    <property type="evidence" value="ECO:0007669"/>
    <property type="project" value="UniProtKB-UniRule"/>
</dbReference>
<dbReference type="GO" id="GO:0005886">
    <property type="term" value="C:plasma membrane"/>
    <property type="evidence" value="ECO:0007669"/>
    <property type="project" value="UniProtKB-SubCell"/>
</dbReference>
<keyword evidence="7" id="KW-0573">Peptidoglycan synthesis</keyword>
<keyword evidence="6 7" id="KW-0472">Membrane</keyword>
<feature type="binding site" evidence="9">
    <location>
        <position position="222"/>
    </location>
    <ligand>
        <name>Mg(2+)</name>
        <dbReference type="ChEBI" id="CHEBI:18420"/>
    </ligand>
</feature>
<comment type="catalytic activity">
    <reaction evidence="7">
        <text>UDP-N-acetyl-alpha-D-muramoyl-L-alanyl-gamma-D-glutamyl-meso-2,6-diaminopimeloyl-D-alanyl-D-alanine + di-trans,octa-cis-undecaprenyl phosphate = di-trans,octa-cis-undecaprenyl diphospho-N-acetyl-alpha-D-muramoyl-L-alanyl-D-glutamyl-meso-2,6-diaminopimeloyl-D-alanyl-D-alanine + UMP</text>
        <dbReference type="Rhea" id="RHEA:28386"/>
        <dbReference type="ChEBI" id="CHEBI:57865"/>
        <dbReference type="ChEBI" id="CHEBI:60392"/>
        <dbReference type="ChEBI" id="CHEBI:61386"/>
        <dbReference type="ChEBI" id="CHEBI:61387"/>
        <dbReference type="EC" id="2.7.8.13"/>
    </reaction>
</comment>
<feature type="transmembrane region" description="Helical" evidence="7">
    <location>
        <begin position="195"/>
        <end position="211"/>
    </location>
</feature>
<feature type="transmembrane region" description="Helical" evidence="7">
    <location>
        <begin position="244"/>
        <end position="266"/>
    </location>
</feature>
<evidence type="ECO:0000256" key="4">
    <source>
        <dbReference type="ARBA" id="ARBA00022692"/>
    </source>
</evidence>
<dbReference type="GO" id="GO:0051992">
    <property type="term" value="F:UDP-N-acetylmuramoyl-L-alanyl-D-glutamyl-meso-2,6-diaminopimelyl-D-alanyl-D-alanine:undecaprenyl-phosphate transferase activity"/>
    <property type="evidence" value="ECO:0007669"/>
    <property type="project" value="RHEA"/>
</dbReference>
<keyword evidence="7" id="KW-0961">Cell wall biogenesis/degradation</keyword>
<dbReference type="PROSITE" id="PS01348">
    <property type="entry name" value="MRAY_2"/>
    <property type="match status" value="1"/>
</dbReference>
<feature type="transmembrane region" description="Helical" evidence="7">
    <location>
        <begin position="171"/>
        <end position="189"/>
    </location>
</feature>
<dbReference type="NCBIfam" id="TIGR00445">
    <property type="entry name" value="mraY"/>
    <property type="match status" value="1"/>
</dbReference>
<dbReference type="PANTHER" id="PTHR22926:SF5">
    <property type="entry name" value="PHOSPHO-N-ACETYLMURAMOYL-PENTAPEPTIDE-TRANSFERASE HOMOLOG"/>
    <property type="match status" value="1"/>
</dbReference>
<sequence length="321" mass="34707">MSFDDAIKLAPMWIFVLTFLSQVLAQEGWVRFMAQFKIKQNVKEYGPEGHAVKVGTPSMGGVVFPLCIVVVLPFCGSDTLKLFSLPLLASVVGYLDDHAKVVKGSGDGLSSLQKLGLQVALSMPWCVWVSMGEGISLWSGMRVAGYFAIPLLLFLSVGLQNAVNVTDGLDGLAAGAMAISVLGFIPFLVDNPMGLAFVAALLAVCLAFLWHNSHPARVFMGDGGAHFLAGSLLVLGVISGRLWLVFPMGFLFGVEILSVAIQILAIRKFGRKVFRMSPIHHHFELIGWPETRIVTRFWLVHVFGMVALVMIAAVFGEGMLG</sequence>
<keyword evidence="7" id="KW-1003">Cell membrane</keyword>
<keyword evidence="11" id="KW-1185">Reference proteome</keyword>
<keyword evidence="7" id="KW-0131">Cell cycle</keyword>
<evidence type="ECO:0000256" key="2">
    <source>
        <dbReference type="ARBA" id="ARBA00005583"/>
    </source>
</evidence>
<evidence type="ECO:0000256" key="9">
    <source>
        <dbReference type="PIRSR" id="PIRSR600715-1"/>
    </source>
</evidence>
<evidence type="ECO:0000256" key="1">
    <source>
        <dbReference type="ARBA" id="ARBA00004141"/>
    </source>
</evidence>
<evidence type="ECO:0000313" key="10">
    <source>
        <dbReference type="EMBL" id="EHM09998.1"/>
    </source>
</evidence>
<dbReference type="CDD" id="cd06852">
    <property type="entry name" value="GT_MraY"/>
    <property type="match status" value="1"/>
</dbReference>
<dbReference type="STRING" id="926567.TheveDRAFT_0861"/>
<dbReference type="Proteomes" id="UP000005730">
    <property type="component" value="Chromosome"/>
</dbReference>
<comment type="pathway">
    <text evidence="7">Cell wall biogenesis; peptidoglycan biosynthesis.</text>
</comment>
<feature type="transmembrane region" description="Helical" evidence="7">
    <location>
        <begin position="62"/>
        <end position="95"/>
    </location>
</feature>
<dbReference type="EMBL" id="CM001377">
    <property type="protein sequence ID" value="EHM09998.1"/>
    <property type="molecule type" value="Genomic_DNA"/>
</dbReference>
<dbReference type="GO" id="GO:0008360">
    <property type="term" value="P:regulation of cell shape"/>
    <property type="evidence" value="ECO:0007669"/>
    <property type="project" value="UniProtKB-KW"/>
</dbReference>
<feature type="transmembrane region" description="Helical" evidence="7">
    <location>
        <begin position="143"/>
        <end position="159"/>
    </location>
</feature>
<keyword evidence="7" id="KW-0133">Cell shape</keyword>
<dbReference type="UniPathway" id="UPA00219"/>
<dbReference type="EC" id="2.7.8.13" evidence="7 8"/>
<dbReference type="GO" id="GO:0008963">
    <property type="term" value="F:phospho-N-acetylmuramoyl-pentapeptide-transferase activity"/>
    <property type="evidence" value="ECO:0007669"/>
    <property type="project" value="UniProtKB-UniRule"/>
</dbReference>
<name>H0URQ9_9BACT</name>
<dbReference type="HOGENOM" id="CLU_023982_0_1_0"/>
<comment type="similarity">
    <text evidence="2 7">Belongs to the glycosyltransferase 4 family. MraY subfamily.</text>
</comment>
<evidence type="ECO:0000256" key="8">
    <source>
        <dbReference type="NCBIfam" id="TIGR00445"/>
    </source>
</evidence>
<dbReference type="GO" id="GO:0051301">
    <property type="term" value="P:cell division"/>
    <property type="evidence" value="ECO:0007669"/>
    <property type="project" value="UniProtKB-KW"/>
</dbReference>
<keyword evidence="5 7" id="KW-1133">Transmembrane helix</keyword>